<proteinExistence type="predicted"/>
<reference evidence="1 2" key="1">
    <citation type="submission" date="2018-09" db="EMBL/GenBank/DDBJ databases">
        <title>YIM PH 21725 draft genome.</title>
        <authorList>
            <person name="Miao C."/>
        </authorList>
    </citation>
    <scope>NUCLEOTIDE SEQUENCE [LARGE SCALE GENOMIC DNA]</scope>
    <source>
        <strain evidence="2">YIM PH21725</strain>
    </source>
</reference>
<accession>A0A419I3G3</accession>
<dbReference type="InterPro" id="IPR016181">
    <property type="entry name" value="Acyl_CoA_acyltransferase"/>
</dbReference>
<comment type="caution">
    <text evidence="1">The sequence shown here is derived from an EMBL/GenBank/DDBJ whole genome shotgun (WGS) entry which is preliminary data.</text>
</comment>
<evidence type="ECO:0000313" key="2">
    <source>
        <dbReference type="Proteomes" id="UP000285112"/>
    </source>
</evidence>
<gene>
    <name evidence="1" type="ORF">D5S19_16270</name>
</gene>
<dbReference type="RefSeq" id="WP_120024197.1">
    <property type="nucleotide sequence ID" value="NZ_QZFV01000085.1"/>
</dbReference>
<organism evidence="1 2">
    <name type="scientific">Amycolatopsis panacis</name>
    <dbReference type="NCBI Taxonomy" id="2340917"/>
    <lineage>
        <taxon>Bacteria</taxon>
        <taxon>Bacillati</taxon>
        <taxon>Actinomycetota</taxon>
        <taxon>Actinomycetes</taxon>
        <taxon>Pseudonocardiales</taxon>
        <taxon>Pseudonocardiaceae</taxon>
        <taxon>Amycolatopsis</taxon>
    </lineage>
</organism>
<protein>
    <submittedName>
        <fullName evidence="1">Uncharacterized protein</fullName>
    </submittedName>
</protein>
<dbReference type="Proteomes" id="UP000285112">
    <property type="component" value="Unassembled WGS sequence"/>
</dbReference>
<dbReference type="EMBL" id="QZFV01000085">
    <property type="protein sequence ID" value="RJQ84672.1"/>
    <property type="molecule type" value="Genomic_DNA"/>
</dbReference>
<dbReference type="AlphaFoldDB" id="A0A419I3G3"/>
<name>A0A419I3G3_9PSEU</name>
<dbReference type="OrthoDB" id="3400076at2"/>
<dbReference type="Gene3D" id="3.40.630.30">
    <property type="match status" value="1"/>
</dbReference>
<sequence length="378" mass="42160">MVLTNWRYAWNNSADPRIVRAHSLVDAVAGVRPAVVRSAGSPDAPVLAYGGLSRGVIHVLDFLEQRRGGVPARTEHRSTWPELAHADAVSETDILAVGMPVRRTPAPLPAHSVLAPLRITLSVPIGRDFEPVLRRIARKARQQYARELVARERTLEVASSAVDFDHFYDGMHRPTMAVRHGAAARSVSRRTAWACLFRRGVLFFLCESGRRTAGMLCRLDGRTLVIRLAGVEGGGSTAYESATYLALYIMIFQWATGRGVTRVDLSGCEPFLSKGLFQFKRKMHPEVALPANHFGEQRLLLRVLRDRPPVRDFLVANPMLAMFSEDGFEAVYFHDDQRPARLDLRWECPGVSGKRLVHLDEFLDGLSAVGRPPRLSLR</sequence>
<keyword evidence="2" id="KW-1185">Reference proteome</keyword>
<evidence type="ECO:0000313" key="1">
    <source>
        <dbReference type="EMBL" id="RJQ84672.1"/>
    </source>
</evidence>
<dbReference type="SUPFAM" id="SSF55729">
    <property type="entry name" value="Acyl-CoA N-acyltransferases (Nat)"/>
    <property type="match status" value="1"/>
</dbReference>